<comment type="caution">
    <text evidence="4">The sequence shown here is derived from an EMBL/GenBank/DDBJ whole genome shotgun (WGS) entry which is preliminary data.</text>
</comment>
<sequence length="59" mass="6283">LEGPNAPTPSRMTHDLTTNTTFAELGVADDLIAVLATYGVEEPFPMQAMTSLWGSSDTL</sequence>
<organism evidence="4">
    <name type="scientific">marine sediment metagenome</name>
    <dbReference type="NCBI Taxonomy" id="412755"/>
    <lineage>
        <taxon>unclassified sequences</taxon>
        <taxon>metagenomes</taxon>
        <taxon>ecological metagenomes</taxon>
    </lineage>
</organism>
<gene>
    <name evidence="4" type="ORF">LCGC14_1652190</name>
</gene>
<dbReference type="AlphaFoldDB" id="A0A0F9KWS9"/>
<evidence type="ECO:0000313" key="4">
    <source>
        <dbReference type="EMBL" id="KKM19780.1"/>
    </source>
</evidence>
<proteinExistence type="predicted"/>
<evidence type="ECO:0000256" key="1">
    <source>
        <dbReference type="ARBA" id="ARBA00022741"/>
    </source>
</evidence>
<reference evidence="4" key="1">
    <citation type="journal article" date="2015" name="Nature">
        <title>Complex archaea that bridge the gap between prokaryotes and eukaryotes.</title>
        <authorList>
            <person name="Spang A."/>
            <person name="Saw J.H."/>
            <person name="Jorgensen S.L."/>
            <person name="Zaremba-Niedzwiedzka K."/>
            <person name="Martijn J."/>
            <person name="Lind A.E."/>
            <person name="van Eijk R."/>
            <person name="Schleper C."/>
            <person name="Guy L."/>
            <person name="Ettema T.J."/>
        </authorList>
    </citation>
    <scope>NUCLEOTIDE SEQUENCE</scope>
</reference>
<keyword evidence="2" id="KW-0067">ATP-binding</keyword>
<feature type="non-terminal residue" evidence="4">
    <location>
        <position position="1"/>
    </location>
</feature>
<protein>
    <recommendedName>
        <fullName evidence="3">DEAD-box RNA helicase Q domain-containing protein</fullName>
    </recommendedName>
</protein>
<dbReference type="GO" id="GO:0003724">
    <property type="term" value="F:RNA helicase activity"/>
    <property type="evidence" value="ECO:0007669"/>
    <property type="project" value="InterPro"/>
</dbReference>
<dbReference type="EMBL" id="LAZR01013911">
    <property type="protein sequence ID" value="KKM19780.1"/>
    <property type="molecule type" value="Genomic_DNA"/>
</dbReference>
<dbReference type="InterPro" id="IPR014014">
    <property type="entry name" value="RNA_helicase_DEAD_Q_motif"/>
</dbReference>
<dbReference type="PROSITE" id="PS51195">
    <property type="entry name" value="Q_MOTIF"/>
    <property type="match status" value="1"/>
</dbReference>
<accession>A0A0F9KWS9</accession>
<name>A0A0F9KWS9_9ZZZZ</name>
<feature type="domain" description="DEAD-box RNA helicase Q" evidence="3">
    <location>
        <begin position="20"/>
        <end position="48"/>
    </location>
</feature>
<evidence type="ECO:0000256" key="2">
    <source>
        <dbReference type="ARBA" id="ARBA00022840"/>
    </source>
</evidence>
<evidence type="ECO:0000259" key="3">
    <source>
        <dbReference type="PROSITE" id="PS51195"/>
    </source>
</evidence>
<keyword evidence="1" id="KW-0547">Nucleotide-binding</keyword>
<dbReference type="GO" id="GO:0005524">
    <property type="term" value="F:ATP binding"/>
    <property type="evidence" value="ECO:0007669"/>
    <property type="project" value="UniProtKB-KW"/>
</dbReference>